<evidence type="ECO:0000313" key="1">
    <source>
        <dbReference type="EMBL" id="EHJ61993.1"/>
    </source>
</evidence>
<sequence length="134" mass="13863">MSDFTVYHPSKPSNRFEVTVAKRCPHRDLAVLDHAIPASDYFELEAAAQSVAVGAAVTAFGYPGFGPGDKMNVRGGSVTSLPVKSGVHLVEVSQELAQGISGGPIVDGHDGVVGIVHKGGSKEARQLAISIGVL</sequence>
<dbReference type="eggNOG" id="COG0265">
    <property type="taxonomic scope" value="Bacteria"/>
</dbReference>
<dbReference type="Pfam" id="PF13365">
    <property type="entry name" value="Trypsin_2"/>
    <property type="match status" value="1"/>
</dbReference>
<protein>
    <recommendedName>
        <fullName evidence="3">Serine protease</fullName>
    </recommendedName>
</protein>
<dbReference type="InterPro" id="IPR009003">
    <property type="entry name" value="Peptidase_S1_PA"/>
</dbReference>
<dbReference type="Gene3D" id="2.40.10.120">
    <property type="match status" value="1"/>
</dbReference>
<name>G6E9H6_9SPHN</name>
<accession>G6E9H6</accession>
<proteinExistence type="predicted"/>
<gene>
    <name evidence="1" type="ORF">NSU_0997</name>
</gene>
<dbReference type="EMBL" id="AGFM01000011">
    <property type="protein sequence ID" value="EHJ61993.1"/>
    <property type="molecule type" value="Genomic_DNA"/>
</dbReference>
<dbReference type="SUPFAM" id="SSF50494">
    <property type="entry name" value="Trypsin-like serine proteases"/>
    <property type="match status" value="1"/>
</dbReference>
<dbReference type="STRING" id="1088721.JI59_15125"/>
<dbReference type="Proteomes" id="UP000004030">
    <property type="component" value="Unassembled WGS sequence"/>
</dbReference>
<keyword evidence="2" id="KW-1185">Reference proteome</keyword>
<dbReference type="AlphaFoldDB" id="G6E9H6"/>
<organism evidence="1 2">
    <name type="scientific">Novosphingobium pentaromativorans US6-1</name>
    <dbReference type="NCBI Taxonomy" id="1088721"/>
    <lineage>
        <taxon>Bacteria</taxon>
        <taxon>Pseudomonadati</taxon>
        <taxon>Pseudomonadota</taxon>
        <taxon>Alphaproteobacteria</taxon>
        <taxon>Sphingomonadales</taxon>
        <taxon>Sphingomonadaceae</taxon>
        <taxon>Novosphingobium</taxon>
    </lineage>
</organism>
<reference evidence="1 2" key="1">
    <citation type="journal article" date="2012" name="J. Bacteriol.">
        <title>Genome sequence of benzo(a)pyrene-degrading bacterium Novosphingobium pentaromativorans US6-1.</title>
        <authorList>
            <person name="Luo Y.R."/>
            <person name="Kang S.G."/>
            <person name="Kim S.J."/>
            <person name="Kim M.R."/>
            <person name="Li N."/>
            <person name="Lee J.H."/>
            <person name="Kwon K.K."/>
        </authorList>
    </citation>
    <scope>NUCLEOTIDE SEQUENCE [LARGE SCALE GENOMIC DNA]</scope>
    <source>
        <strain evidence="1 2">US6-1</strain>
    </source>
</reference>
<evidence type="ECO:0008006" key="3">
    <source>
        <dbReference type="Google" id="ProtNLM"/>
    </source>
</evidence>
<comment type="caution">
    <text evidence="1">The sequence shown here is derived from an EMBL/GenBank/DDBJ whole genome shotgun (WGS) entry which is preliminary data.</text>
</comment>
<dbReference type="KEGG" id="npn:JI59_15125"/>
<dbReference type="PATRIC" id="fig|1088721.3.peg.985"/>
<evidence type="ECO:0000313" key="2">
    <source>
        <dbReference type="Proteomes" id="UP000004030"/>
    </source>
</evidence>